<dbReference type="InterPro" id="IPR000639">
    <property type="entry name" value="Epox_hydrolase-like"/>
</dbReference>
<proteinExistence type="predicted"/>
<dbReference type="EMBL" id="CP060394">
    <property type="protein sequence ID" value="QNI31689.1"/>
    <property type="molecule type" value="Genomic_DNA"/>
</dbReference>
<dbReference type="SUPFAM" id="SSF53474">
    <property type="entry name" value="alpha/beta-Hydrolases"/>
    <property type="match status" value="1"/>
</dbReference>
<protein>
    <submittedName>
        <fullName evidence="3">Alpha/beta hydrolase</fullName>
    </submittedName>
</protein>
<dbReference type="Pfam" id="PF00561">
    <property type="entry name" value="Abhydrolase_1"/>
    <property type="match status" value="1"/>
</dbReference>
<dbReference type="InterPro" id="IPR029058">
    <property type="entry name" value="AB_hydrolase_fold"/>
</dbReference>
<dbReference type="InterPro" id="IPR000073">
    <property type="entry name" value="AB_hydrolase_1"/>
</dbReference>
<accession>A0A7G8BGL9</accession>
<dbReference type="Proteomes" id="UP000515312">
    <property type="component" value="Chromosome"/>
</dbReference>
<dbReference type="GO" id="GO:0004185">
    <property type="term" value="F:serine-type carboxypeptidase activity"/>
    <property type="evidence" value="ECO:0007669"/>
    <property type="project" value="InterPro"/>
</dbReference>
<feature type="domain" description="AB hydrolase-1" evidence="2">
    <location>
        <begin position="52"/>
        <end position="149"/>
    </location>
</feature>
<keyword evidence="4" id="KW-1185">Reference proteome</keyword>
<dbReference type="Gene3D" id="3.40.50.1820">
    <property type="entry name" value="alpha/beta hydrolase"/>
    <property type="match status" value="1"/>
</dbReference>
<name>A0A7G8BGL9_9BACT</name>
<dbReference type="PRINTS" id="PR00111">
    <property type="entry name" value="ABHYDROLASE"/>
</dbReference>
<keyword evidence="1 3" id="KW-0378">Hydrolase</keyword>
<dbReference type="RefSeq" id="WP_186742550.1">
    <property type="nucleotide sequence ID" value="NZ_CP060394.1"/>
</dbReference>
<evidence type="ECO:0000313" key="4">
    <source>
        <dbReference type="Proteomes" id="UP000515312"/>
    </source>
</evidence>
<organism evidence="3 4">
    <name type="scientific">Alloacidobacterium dinghuense</name>
    <dbReference type="NCBI Taxonomy" id="2763107"/>
    <lineage>
        <taxon>Bacteria</taxon>
        <taxon>Pseudomonadati</taxon>
        <taxon>Acidobacteriota</taxon>
        <taxon>Terriglobia</taxon>
        <taxon>Terriglobales</taxon>
        <taxon>Acidobacteriaceae</taxon>
        <taxon>Alloacidobacterium</taxon>
    </lineage>
</organism>
<evidence type="ECO:0000256" key="1">
    <source>
        <dbReference type="ARBA" id="ARBA00022801"/>
    </source>
</evidence>
<dbReference type="PROSITE" id="PS00560">
    <property type="entry name" value="CARBOXYPEPT_SER_HIS"/>
    <property type="match status" value="1"/>
</dbReference>
<reference evidence="3 4" key="1">
    <citation type="submission" date="2020-08" db="EMBL/GenBank/DDBJ databases">
        <title>Edaphobacter telluris sp. nov. and Acidobacterium dinghuensis sp. nov., two acidobacteria isolated from forest soil.</title>
        <authorList>
            <person name="Fu J."/>
            <person name="Qiu L."/>
        </authorList>
    </citation>
    <scope>NUCLEOTIDE SEQUENCE [LARGE SCALE GENOMIC DNA]</scope>
    <source>
        <strain evidence="3">4Y35</strain>
    </source>
</reference>
<gene>
    <name evidence="3" type="ORF">H7849_21950</name>
</gene>
<dbReference type="AlphaFoldDB" id="A0A7G8BGL9"/>
<dbReference type="PRINTS" id="PR00412">
    <property type="entry name" value="EPOXHYDRLASE"/>
</dbReference>
<dbReference type="PANTHER" id="PTHR43329">
    <property type="entry name" value="EPOXIDE HYDROLASE"/>
    <property type="match status" value="1"/>
</dbReference>
<dbReference type="KEGG" id="adin:H7849_21950"/>
<evidence type="ECO:0000313" key="3">
    <source>
        <dbReference type="EMBL" id="QNI31689.1"/>
    </source>
</evidence>
<evidence type="ECO:0000259" key="2">
    <source>
        <dbReference type="Pfam" id="PF00561"/>
    </source>
</evidence>
<sequence length="317" mass="35109">MSSQVRTERGSQNMVDTSDAALAASLSGDFRNGYGEVNGTRIHYVEGGKGTPVLLLPGWPQTWWQFHKIMPELAKRHRVIAVDLRGMGGSAKPALGYDKKNMAKDIHELTQALGYKQVNIAGHDIGAMVAYSFAANYPDATVKICLIDVAHPEESLYTMSLLPPPGHAVRGTGESIHPVYLWWFAFNQLPDLPQQLLAGKFRLLIDWLFDSQLRNPAAISERDRAIYAAAYSQPDAIRAGNGWYQTFGQDIIDAKHYGQIATPVLALAGERNYPYLRELLPTQASDVRVAKVNSSSHYVPEDQPEAVVRELLGFFKS</sequence>
<dbReference type="InterPro" id="IPR033124">
    <property type="entry name" value="Ser_caboxypep_his_AS"/>
</dbReference>